<dbReference type="InterPro" id="IPR027417">
    <property type="entry name" value="P-loop_NTPase"/>
</dbReference>
<dbReference type="InterPro" id="IPR032710">
    <property type="entry name" value="NTF2-like_dom_sf"/>
</dbReference>
<organism evidence="5 6">
    <name type="scientific">Fusarium coffeatum</name>
    <dbReference type="NCBI Taxonomy" id="231269"/>
    <lineage>
        <taxon>Eukaryota</taxon>
        <taxon>Fungi</taxon>
        <taxon>Dikarya</taxon>
        <taxon>Ascomycota</taxon>
        <taxon>Pezizomycotina</taxon>
        <taxon>Sordariomycetes</taxon>
        <taxon>Hypocreomycetidae</taxon>
        <taxon>Hypocreales</taxon>
        <taxon>Nectriaceae</taxon>
        <taxon>Fusarium</taxon>
        <taxon>Fusarium incarnatum-equiseti species complex</taxon>
    </lineage>
</organism>
<dbReference type="Gene3D" id="3.40.50.300">
    <property type="entry name" value="P-loop containing nucleotide triphosphate hydrolases"/>
    <property type="match status" value="1"/>
</dbReference>
<dbReference type="InterPro" id="IPR037401">
    <property type="entry name" value="SnoaL-like"/>
</dbReference>
<keyword evidence="1" id="KW-0677">Repeat</keyword>
<evidence type="ECO:0000256" key="1">
    <source>
        <dbReference type="ARBA" id="ARBA00022737"/>
    </source>
</evidence>
<dbReference type="SUPFAM" id="SSF48403">
    <property type="entry name" value="Ankyrin repeat"/>
    <property type="match status" value="1"/>
</dbReference>
<feature type="repeat" description="ANK" evidence="2">
    <location>
        <begin position="930"/>
        <end position="962"/>
    </location>
</feature>
<feature type="domain" description="SnoaL-like" evidence="3">
    <location>
        <begin position="1235"/>
        <end position="1363"/>
    </location>
</feature>
<dbReference type="Pfam" id="PF00023">
    <property type="entry name" value="Ank"/>
    <property type="match status" value="2"/>
</dbReference>
<dbReference type="Pfam" id="PF12796">
    <property type="entry name" value="Ank_2"/>
    <property type="match status" value="1"/>
</dbReference>
<keyword evidence="2" id="KW-0040">ANK repeat</keyword>
<dbReference type="SUPFAM" id="SSF52540">
    <property type="entry name" value="P-loop containing nucleoside triphosphate hydrolases"/>
    <property type="match status" value="1"/>
</dbReference>
<dbReference type="OrthoDB" id="7464126at2759"/>
<feature type="repeat" description="ANK" evidence="2">
    <location>
        <begin position="1136"/>
        <end position="1162"/>
    </location>
</feature>
<dbReference type="SMART" id="SM00248">
    <property type="entry name" value="ANK"/>
    <property type="match status" value="7"/>
</dbReference>
<dbReference type="GeneID" id="42000172"/>
<dbReference type="InterPro" id="IPR056884">
    <property type="entry name" value="NPHP3-like_N"/>
</dbReference>
<dbReference type="RefSeq" id="XP_031011044.1">
    <property type="nucleotide sequence ID" value="XM_031164876.1"/>
</dbReference>
<reference evidence="5 6" key="1">
    <citation type="submission" date="2018-06" db="EMBL/GenBank/DDBJ databases">
        <title>Fusarium incarnatum-equiseti species complex species 28.</title>
        <authorList>
            <person name="Gardiner D.M."/>
        </authorList>
    </citation>
    <scope>NUCLEOTIDE SEQUENCE [LARGE SCALE GENOMIC DNA]</scope>
    <source>
        <strain evidence="5 6">FIESC_28</strain>
    </source>
</reference>
<dbReference type="InterPro" id="IPR036770">
    <property type="entry name" value="Ankyrin_rpt-contain_sf"/>
</dbReference>
<dbReference type="EMBL" id="QKXC01000320">
    <property type="protein sequence ID" value="RBR07247.1"/>
    <property type="molecule type" value="Genomic_DNA"/>
</dbReference>
<feature type="domain" description="Nephrocystin 3-like N-terminal" evidence="4">
    <location>
        <begin position="280"/>
        <end position="447"/>
    </location>
</feature>
<protein>
    <submittedName>
        <fullName evidence="5">Uncharacterized protein</fullName>
    </submittedName>
</protein>
<dbReference type="Proteomes" id="UP000253153">
    <property type="component" value="Unassembled WGS sequence"/>
</dbReference>
<dbReference type="Pfam" id="PF13577">
    <property type="entry name" value="SnoaL_4"/>
    <property type="match status" value="1"/>
</dbReference>
<feature type="repeat" description="ANK" evidence="2">
    <location>
        <begin position="1073"/>
        <end position="1105"/>
    </location>
</feature>
<comment type="caution">
    <text evidence="5">The sequence shown here is derived from an EMBL/GenBank/DDBJ whole genome shotgun (WGS) entry which is preliminary data.</text>
</comment>
<evidence type="ECO:0000256" key="2">
    <source>
        <dbReference type="PROSITE-ProRule" id="PRU00023"/>
    </source>
</evidence>
<dbReference type="InterPro" id="IPR002110">
    <property type="entry name" value="Ankyrin_rpt"/>
</dbReference>
<accession>A0A366QQX7</accession>
<name>A0A366QQX7_9HYPO</name>
<sequence>MENVSSALGFTARLKPEIRLAQAISEFSASLQNKNQRARFKNLHSQSPPNPDDIIRLTEEINRDGARAHRSWRPYGTRLIAILERMRHFAPIGDVLVGGSQNLIACGVWAVLRLSLETSLSFLSYFENVTNMMMRLGRSLSLHKDFAMLFPKCSTLQSYMCEYTIVMVNICAKIVHNCAKSVLSQLAASLTSTFDAVFKPLESDLATWALSIEKQATVLLAKAELKSHSSILDRFNRLQISMSTETANRQMEARKHRLLTALCPDQGEFNLIWRRERKRGTSSWMYDQVAYKDWLSSKVGSVLWLKGNLGSGKTVTMASAVAHLTLAAPSIDPQGVTTVSYFFCQSSNPKTLSATNLLDSIVGQVLQNPAMESSLMSLLKQPETIPFSRLTPEECIDILIKTTPSTWRGIFVLDGLDQISEEAADDVFCQLHRLKDHRLINILCSSRSTSACYSTVKSRFDEVLTLSMETADRSQEIRAYLTAEITRWNAIRPLPIEIESLVEEQLLAGCQGMLLWLSLQIEDICPRYTQELRSDAEILNILGNLPQDLPEAFDKALSRVRDGPQGSKLFQLVASAEPPMNMDELRVASNVEPGNTAWNSSTLIGNGKALISTYGGSLLDIDEEDLRVRFIHYSVLLHLTTPSSEGDTNIFHFDLQEAEMMLGAVCVTYLSYAVFENRISKAQKASFAHVPQVTARSVMPSESFRKGVNLLAKYRRQRDPEVDLERISYELQQQRWRISDDVYLFLDYAKDHWLLPSRNIYRDNRPSILALWEKMITTPIVSDLLPWSTIAQAVTWALENNHASLFQHYLHSKYHENLHVVLSAAADAVRTGVSHIHLEGEGLGWLGPLYVLSPGYEAIVMEAFVELGCLPYKSTLAVSPGLNIYEPSLVMSATSYLVEGLKLYSQRPETLAYILFLANYLDDPNLVLVDGSTILHLAIDCGCTPLAHQLLSRGAAPNERQRLGELTPLQLCTNRKLLRLAEHLVKLGAHVSFDKFDEESPLLFLAIDESNWELFSILLRKGGFSCDGMYGFKLDTACHRLCRNRSDYYSQFSEAALKALIQYGANIHLRNAAGETPLLMAVESSKQRLTKILLEHGADTRVGDNRGAQPLHFARNAFMVQQLLLHGADPEAAAGGYVTPLMLAAYQGRSEAVRVLLDNGADFKRPIGKLDATQILFLGWRDPGVPQSWATAFDLCLARLDQKIKHLHMPGDSRANQSETIRQPTKMAVSPEVYTIISQKKAQYCRYADSHLWHKFDTIMLPNATYSFHEPDGSVIMKGDLPMKWSSRDDWTAFFSNENKDLQAIHNVGPAEMEQVSPDEIRAVFPLIYHVGNKEPDSGFHGTGGGYYHETWRKVGDDWFMETLKMDRLYWKVIMQ</sequence>
<dbReference type="PROSITE" id="PS50297">
    <property type="entry name" value="ANK_REP_REGION"/>
    <property type="match status" value="3"/>
</dbReference>
<dbReference type="PANTHER" id="PTHR10039:SF10">
    <property type="entry name" value="NACHT DOMAIN-CONTAINING PROTEIN"/>
    <property type="match status" value="1"/>
</dbReference>
<evidence type="ECO:0000313" key="5">
    <source>
        <dbReference type="EMBL" id="RBR07247.1"/>
    </source>
</evidence>
<dbReference type="Gene3D" id="1.25.40.20">
    <property type="entry name" value="Ankyrin repeat-containing domain"/>
    <property type="match status" value="1"/>
</dbReference>
<gene>
    <name evidence="5" type="ORF">FIESC28_10746</name>
</gene>
<dbReference type="SUPFAM" id="SSF54427">
    <property type="entry name" value="NTF2-like"/>
    <property type="match status" value="1"/>
</dbReference>
<evidence type="ECO:0000313" key="6">
    <source>
        <dbReference type="Proteomes" id="UP000253153"/>
    </source>
</evidence>
<evidence type="ECO:0000259" key="3">
    <source>
        <dbReference type="Pfam" id="PF13577"/>
    </source>
</evidence>
<proteinExistence type="predicted"/>
<dbReference type="PROSITE" id="PS50088">
    <property type="entry name" value="ANK_REPEAT"/>
    <property type="match status" value="3"/>
</dbReference>
<keyword evidence="6" id="KW-1185">Reference proteome</keyword>
<evidence type="ECO:0000259" key="4">
    <source>
        <dbReference type="Pfam" id="PF24883"/>
    </source>
</evidence>
<dbReference type="Pfam" id="PF24883">
    <property type="entry name" value="NPHP3_N"/>
    <property type="match status" value="1"/>
</dbReference>
<dbReference type="Gene3D" id="3.10.450.50">
    <property type="match status" value="1"/>
</dbReference>
<dbReference type="PANTHER" id="PTHR10039">
    <property type="entry name" value="AMELOGENIN"/>
    <property type="match status" value="1"/>
</dbReference>